<dbReference type="EMBL" id="GBBK01001456">
    <property type="protein sequence ID" value="JAC23026.1"/>
    <property type="molecule type" value="mRNA"/>
</dbReference>
<dbReference type="AlphaFoldDB" id="A0A023FMN9"/>
<evidence type="ECO:0000256" key="3">
    <source>
        <dbReference type="ARBA" id="ARBA00022525"/>
    </source>
</evidence>
<evidence type="ECO:0000256" key="4">
    <source>
        <dbReference type="ARBA" id="ARBA00022729"/>
    </source>
</evidence>
<evidence type="ECO:0000313" key="6">
    <source>
        <dbReference type="EMBL" id="JAC23026.1"/>
    </source>
</evidence>
<name>A0A023FMN9_AMBCJ</name>
<sequence length="247" mass="28081">MLPVILIGIVALLCVQLLVVIFLMTSYGCSLVGLCHPKTACEHDPKVSVEVFYETYCPDSRNFVLEELNGTYAELSNIIQLQLVPYGKASRRELPNKWFTFDCQHGDKECYGNLLQTCVIKYYPDPSEHLPLVVCMFSSKNPNRAYDACARKQGFDIETLQKCVSGKEGNDLQLRFAEWTESVNGKGRLEFVPWIRMNGKDKMYDAFNNFKKTLCEEYKSMIDTLCTGDSPRTQPIELPQACKLVLS</sequence>
<dbReference type="PANTHER" id="PTHR13234">
    <property type="entry name" value="GAMMA-INTERFERON INDUCIBLE LYSOSOMAL THIOL REDUCTASE GILT"/>
    <property type="match status" value="1"/>
</dbReference>
<evidence type="ECO:0000256" key="1">
    <source>
        <dbReference type="ARBA" id="ARBA00004613"/>
    </source>
</evidence>
<evidence type="ECO:0000256" key="5">
    <source>
        <dbReference type="ARBA" id="ARBA00023180"/>
    </source>
</evidence>
<dbReference type="GO" id="GO:0016671">
    <property type="term" value="F:oxidoreductase activity, acting on a sulfur group of donors, disulfide as acceptor"/>
    <property type="evidence" value="ECO:0007669"/>
    <property type="project" value="InterPro"/>
</dbReference>
<comment type="subcellular location">
    <subcellularLocation>
        <location evidence="1">Secreted</location>
    </subcellularLocation>
</comment>
<dbReference type="Pfam" id="PF03227">
    <property type="entry name" value="GILT"/>
    <property type="match status" value="1"/>
</dbReference>
<evidence type="ECO:0000256" key="2">
    <source>
        <dbReference type="ARBA" id="ARBA00005679"/>
    </source>
</evidence>
<keyword evidence="5" id="KW-0325">Glycoprotein</keyword>
<proteinExistence type="evidence at transcript level"/>
<organism evidence="6">
    <name type="scientific">Amblyomma cajennense</name>
    <name type="common">Cayenne tick</name>
    <name type="synonym">Acarus cajennensis</name>
    <dbReference type="NCBI Taxonomy" id="34607"/>
    <lineage>
        <taxon>Eukaryota</taxon>
        <taxon>Metazoa</taxon>
        <taxon>Ecdysozoa</taxon>
        <taxon>Arthropoda</taxon>
        <taxon>Chelicerata</taxon>
        <taxon>Arachnida</taxon>
        <taxon>Acari</taxon>
        <taxon>Parasitiformes</taxon>
        <taxon>Ixodida</taxon>
        <taxon>Ixodoidea</taxon>
        <taxon>Ixodidae</taxon>
        <taxon>Amblyomminae</taxon>
        <taxon>Amblyomma</taxon>
    </lineage>
</organism>
<keyword evidence="3" id="KW-0964">Secreted</keyword>
<dbReference type="GO" id="GO:0005576">
    <property type="term" value="C:extracellular region"/>
    <property type="evidence" value="ECO:0007669"/>
    <property type="project" value="UniProtKB-SubCell"/>
</dbReference>
<keyword evidence="4" id="KW-0732">Signal</keyword>
<reference evidence="6" key="1">
    <citation type="submission" date="2014-03" db="EMBL/GenBank/DDBJ databases">
        <title>The sialotranscriptome of Amblyomma triste, Amblyomma parvum and Amblyomma cajennense ticks, uncovered by 454-based RNA-seq.</title>
        <authorList>
            <person name="Garcia G.R."/>
            <person name="Gardinassi L.G."/>
            <person name="Ribeiro J.M."/>
            <person name="Anatriello E."/>
            <person name="Ferreira B.R."/>
            <person name="Moreira H.N."/>
            <person name="Mafra C."/>
            <person name="Olegario M.M."/>
            <person name="Szabo P.J."/>
            <person name="Miranda-Santos I.K."/>
            <person name="Maruyama S.R."/>
        </authorList>
    </citation>
    <scope>NUCLEOTIDE SEQUENCE</scope>
    <source>
        <strain evidence="6">Uberlandia</strain>
        <tissue evidence="6">Salivary glands</tissue>
    </source>
</reference>
<comment type="similarity">
    <text evidence="2">Belongs to the GILT family.</text>
</comment>
<dbReference type="PANTHER" id="PTHR13234:SF8">
    <property type="entry name" value="GAMMA-INTERFERON-INDUCIBLE LYSOSOMAL THIOL REDUCTASE"/>
    <property type="match status" value="1"/>
</dbReference>
<protein>
    <submittedName>
        <fullName evidence="6">Putative gamma-interferon inducible lysosomal thiol reduct</fullName>
    </submittedName>
</protein>
<dbReference type="InterPro" id="IPR004911">
    <property type="entry name" value="Interferon-induced_GILT"/>
</dbReference>
<accession>A0A023FMN9</accession>